<proteinExistence type="predicted"/>
<reference evidence="6" key="1">
    <citation type="submission" date="2020-12" db="EMBL/GenBank/DDBJ databases">
        <authorList>
            <person name="Rodrigo-Torres L."/>
            <person name="Arahal R. D."/>
            <person name="Lucena T."/>
        </authorList>
    </citation>
    <scope>NUCLEOTIDE SEQUENCE</scope>
    <source>
        <strain evidence="6">CECT 9390</strain>
    </source>
</reference>
<keyword evidence="4" id="KW-0472">Membrane</keyword>
<dbReference type="InterPro" id="IPR018060">
    <property type="entry name" value="HTH_AraC"/>
</dbReference>
<keyword evidence="4" id="KW-0812">Transmembrane</keyword>
<dbReference type="Proteomes" id="UP000662618">
    <property type="component" value="Unassembled WGS sequence"/>
</dbReference>
<keyword evidence="2" id="KW-0238">DNA-binding</keyword>
<evidence type="ECO:0000256" key="3">
    <source>
        <dbReference type="ARBA" id="ARBA00023163"/>
    </source>
</evidence>
<dbReference type="InterPro" id="IPR011990">
    <property type="entry name" value="TPR-like_helical_dom_sf"/>
</dbReference>
<dbReference type="Gene3D" id="1.25.40.10">
    <property type="entry name" value="Tetratricopeptide repeat domain"/>
    <property type="match status" value="1"/>
</dbReference>
<feature type="transmembrane region" description="Helical" evidence="4">
    <location>
        <begin position="384"/>
        <end position="405"/>
    </location>
</feature>
<evidence type="ECO:0000313" key="7">
    <source>
        <dbReference type="Proteomes" id="UP000662618"/>
    </source>
</evidence>
<dbReference type="EMBL" id="CAJIMS010000001">
    <property type="protein sequence ID" value="CAD7815149.1"/>
    <property type="molecule type" value="Genomic_DNA"/>
</dbReference>
<dbReference type="SMART" id="SM00342">
    <property type="entry name" value="HTH_ARAC"/>
    <property type="match status" value="1"/>
</dbReference>
<dbReference type="PROSITE" id="PS01124">
    <property type="entry name" value="HTH_ARAC_FAMILY_2"/>
    <property type="match status" value="1"/>
</dbReference>
<protein>
    <recommendedName>
        <fullName evidence="5">HTH araC/xylS-type domain-containing protein</fullName>
    </recommendedName>
</protein>
<dbReference type="GO" id="GO:0043565">
    <property type="term" value="F:sequence-specific DNA binding"/>
    <property type="evidence" value="ECO:0007669"/>
    <property type="project" value="InterPro"/>
</dbReference>
<dbReference type="SUPFAM" id="SSF48452">
    <property type="entry name" value="TPR-like"/>
    <property type="match status" value="1"/>
</dbReference>
<feature type="domain" description="HTH araC/xylS-type" evidence="5">
    <location>
        <begin position="457"/>
        <end position="565"/>
    </location>
</feature>
<dbReference type="RefSeq" id="WP_162089137.1">
    <property type="nucleotide sequence ID" value="NZ_CAJIMS010000001.1"/>
</dbReference>
<dbReference type="PANTHER" id="PTHR43280:SF34">
    <property type="entry name" value="ARAC-FAMILY TRANSCRIPTIONAL REGULATOR"/>
    <property type="match status" value="1"/>
</dbReference>
<dbReference type="InterPro" id="IPR009057">
    <property type="entry name" value="Homeodomain-like_sf"/>
</dbReference>
<dbReference type="PANTHER" id="PTHR43280">
    <property type="entry name" value="ARAC-FAMILY TRANSCRIPTIONAL REGULATOR"/>
    <property type="match status" value="1"/>
</dbReference>
<dbReference type="Gene3D" id="1.10.10.60">
    <property type="entry name" value="Homeodomain-like"/>
    <property type="match status" value="2"/>
</dbReference>
<evidence type="ECO:0000256" key="4">
    <source>
        <dbReference type="SAM" id="Phobius"/>
    </source>
</evidence>
<dbReference type="Pfam" id="PF12833">
    <property type="entry name" value="HTH_18"/>
    <property type="match status" value="1"/>
</dbReference>
<dbReference type="GO" id="GO:0003700">
    <property type="term" value="F:DNA-binding transcription factor activity"/>
    <property type="evidence" value="ECO:0007669"/>
    <property type="project" value="InterPro"/>
</dbReference>
<keyword evidence="7" id="KW-1185">Reference proteome</keyword>
<evidence type="ECO:0000256" key="2">
    <source>
        <dbReference type="ARBA" id="ARBA00023125"/>
    </source>
</evidence>
<dbReference type="SUPFAM" id="SSF46689">
    <property type="entry name" value="Homeodomain-like"/>
    <property type="match status" value="1"/>
</dbReference>
<evidence type="ECO:0000259" key="5">
    <source>
        <dbReference type="PROSITE" id="PS01124"/>
    </source>
</evidence>
<organism evidence="6 7">
    <name type="scientific">Chryseobacterium aquaeductus</name>
    <dbReference type="NCBI Taxonomy" id="2675056"/>
    <lineage>
        <taxon>Bacteria</taxon>
        <taxon>Pseudomonadati</taxon>
        <taxon>Bacteroidota</taxon>
        <taxon>Flavobacteriia</taxon>
        <taxon>Flavobacteriales</taxon>
        <taxon>Weeksellaceae</taxon>
        <taxon>Chryseobacterium group</taxon>
        <taxon>Chryseobacterium</taxon>
    </lineage>
</organism>
<keyword evidence="3" id="KW-0804">Transcription</keyword>
<keyword evidence="4" id="KW-1133">Transmembrane helix</keyword>
<name>A0A9N8QVU9_9FLAO</name>
<sequence>MYYFLFKSLIVLFLIIPSYFSAQYKKEHPQYSHIIENIEAIHNYKKKEDATTPIDTLKKSGNICLYTRALSFEAKEYYLIKNHLNKALETTLQCLQITEKNKNKMHQYCYKIVIKECARRLFYVYRKKGEPDKALKIISKYKSFYDDAEFLRFRYISYLDLHNYEKGIETARLFLKTTEKTQLEPIANTHNIVGYAFTQRYEIEKKTIWLDSAKSHYKKAFEYGNSFNHNLAFNSILYHARLARIETQKGNYQNAIKYYQKHYKSVEITKNISEYQSYCYGLAENYWKSANEKEAFKYLSKLDSLSKKTSIEQQYYAASLNLYREIYQKKGNLDKALHYANLYLVTIQKLESHKDKTQELITLIDADEAHEKIEQISIVKRKFIYFWGVLFIIVVSIVVLISIIYQKRLWKKHKPDQSLIFSPNKKDIEVENTNNIVSEEFPPAEKTEFFTDIEELERINTGMLKLEEKEEFVNPDFKLSFVAKKLKTNTSYLSAYFNHYLGKNFNEYVQEKRITYLIQLLDEDPKFHRYTIQAIAEHIGYKSASAFTKIFKKHMGKNFSDYKQKFKHKQL</sequence>
<evidence type="ECO:0000313" key="6">
    <source>
        <dbReference type="EMBL" id="CAD7815149.1"/>
    </source>
</evidence>
<comment type="caution">
    <text evidence="6">The sequence shown here is derived from an EMBL/GenBank/DDBJ whole genome shotgun (WGS) entry which is preliminary data.</text>
</comment>
<keyword evidence="1" id="KW-0805">Transcription regulation</keyword>
<accession>A0A9N8QVU9</accession>
<dbReference type="AlphaFoldDB" id="A0A9N8QVU9"/>
<evidence type="ECO:0000256" key="1">
    <source>
        <dbReference type="ARBA" id="ARBA00023015"/>
    </source>
</evidence>
<gene>
    <name evidence="6" type="ORF">CHRY9390_02924</name>
</gene>